<dbReference type="AlphaFoldDB" id="A0A7W7SYZ7"/>
<dbReference type="Gene3D" id="2.40.50.140">
    <property type="entry name" value="Nucleic acid-binding proteins"/>
    <property type="match status" value="1"/>
</dbReference>
<proteinExistence type="inferred from homology"/>
<dbReference type="CDD" id="cd04496">
    <property type="entry name" value="SSB_OBF"/>
    <property type="match status" value="1"/>
</dbReference>
<reference evidence="4 5" key="1">
    <citation type="submission" date="2020-08" db="EMBL/GenBank/DDBJ databases">
        <title>Sequencing the genomes of 1000 actinobacteria strains.</title>
        <authorList>
            <person name="Klenk H.-P."/>
        </authorList>
    </citation>
    <scope>NUCLEOTIDE SEQUENCE [LARGE SCALE GENOMIC DNA]</scope>
    <source>
        <strain evidence="4 5">DSM 45084</strain>
    </source>
</reference>
<dbReference type="Proteomes" id="UP000542674">
    <property type="component" value="Unassembled WGS sequence"/>
</dbReference>
<sequence length="128" mass="14195">MAGETLTTIIGNLTASPELRFTQGGTAVAHFTIASSTRTFDRQAGEWRDGDTLFLRCVCWNRLAENTAESLRRGSRVVAHGRLRQRSYEKDDEKRTVIEFEIDDIGLSLRYATANAQQTDSVPAEASA</sequence>
<evidence type="ECO:0000313" key="5">
    <source>
        <dbReference type="Proteomes" id="UP000542674"/>
    </source>
</evidence>
<dbReference type="PROSITE" id="PS50935">
    <property type="entry name" value="SSB"/>
    <property type="match status" value="1"/>
</dbReference>
<dbReference type="GO" id="GO:0009295">
    <property type="term" value="C:nucleoid"/>
    <property type="evidence" value="ECO:0007669"/>
    <property type="project" value="TreeGrafter"/>
</dbReference>
<evidence type="ECO:0000313" key="4">
    <source>
        <dbReference type="EMBL" id="MBB4963549.1"/>
    </source>
</evidence>
<dbReference type="HAMAP" id="MF_00984">
    <property type="entry name" value="SSB"/>
    <property type="match status" value="1"/>
</dbReference>
<comment type="caution">
    <text evidence="4">The sequence shown here is derived from an EMBL/GenBank/DDBJ whole genome shotgun (WGS) entry which is preliminary data.</text>
</comment>
<gene>
    <name evidence="4" type="ORF">F4559_000908</name>
</gene>
<organism evidence="4 5">
    <name type="scientific">Saccharothrix violaceirubra</name>
    <dbReference type="NCBI Taxonomy" id="413306"/>
    <lineage>
        <taxon>Bacteria</taxon>
        <taxon>Bacillati</taxon>
        <taxon>Actinomycetota</taxon>
        <taxon>Actinomycetes</taxon>
        <taxon>Pseudonocardiales</taxon>
        <taxon>Pseudonocardiaceae</taxon>
        <taxon>Saccharothrix</taxon>
    </lineage>
</organism>
<dbReference type="GO" id="GO:0003697">
    <property type="term" value="F:single-stranded DNA binding"/>
    <property type="evidence" value="ECO:0007669"/>
    <property type="project" value="UniProtKB-UniRule"/>
</dbReference>
<dbReference type="PIRSF" id="PIRSF002070">
    <property type="entry name" value="SSB"/>
    <property type="match status" value="1"/>
</dbReference>
<evidence type="ECO:0000256" key="3">
    <source>
        <dbReference type="PIRNR" id="PIRNR002070"/>
    </source>
</evidence>
<comment type="subunit">
    <text evidence="2">Homotetramer.</text>
</comment>
<evidence type="ECO:0000256" key="2">
    <source>
        <dbReference type="HAMAP-Rule" id="MF_00984"/>
    </source>
</evidence>
<name>A0A7W7SYZ7_9PSEU</name>
<dbReference type="EMBL" id="JACHJS010000001">
    <property type="protein sequence ID" value="MBB4963549.1"/>
    <property type="molecule type" value="Genomic_DNA"/>
</dbReference>
<dbReference type="InterPro" id="IPR000424">
    <property type="entry name" value="Primosome_PriB/ssb"/>
</dbReference>
<dbReference type="InterPro" id="IPR012340">
    <property type="entry name" value="NA-bd_OB-fold"/>
</dbReference>
<dbReference type="SUPFAM" id="SSF50249">
    <property type="entry name" value="Nucleic acid-binding proteins"/>
    <property type="match status" value="1"/>
</dbReference>
<protein>
    <recommendedName>
        <fullName evidence="2 3">Single-stranded DNA-binding protein</fullName>
        <shortName evidence="2">SSB</shortName>
    </recommendedName>
</protein>
<accession>A0A7W7SYZ7</accession>
<dbReference type="Pfam" id="PF00436">
    <property type="entry name" value="SSB"/>
    <property type="match status" value="1"/>
</dbReference>
<dbReference type="NCBIfam" id="TIGR00621">
    <property type="entry name" value="ssb"/>
    <property type="match status" value="1"/>
</dbReference>
<dbReference type="PANTHER" id="PTHR10302">
    <property type="entry name" value="SINGLE-STRANDED DNA-BINDING PROTEIN"/>
    <property type="match status" value="1"/>
</dbReference>
<dbReference type="RefSeq" id="WP_184666312.1">
    <property type="nucleotide sequence ID" value="NZ_BAABAI010000017.1"/>
</dbReference>
<dbReference type="PANTHER" id="PTHR10302:SF27">
    <property type="entry name" value="SINGLE-STRANDED DNA-BINDING PROTEIN"/>
    <property type="match status" value="1"/>
</dbReference>
<dbReference type="InterPro" id="IPR011344">
    <property type="entry name" value="ssDNA-bd"/>
</dbReference>
<keyword evidence="5" id="KW-1185">Reference proteome</keyword>
<keyword evidence="1 2" id="KW-0238">DNA-binding</keyword>
<evidence type="ECO:0000256" key="1">
    <source>
        <dbReference type="ARBA" id="ARBA00023125"/>
    </source>
</evidence>
<comment type="caution">
    <text evidence="2">Lacks conserved residue(s) required for the propagation of feature annotation.</text>
</comment>
<dbReference type="GO" id="GO:0006260">
    <property type="term" value="P:DNA replication"/>
    <property type="evidence" value="ECO:0007669"/>
    <property type="project" value="InterPro"/>
</dbReference>